<dbReference type="InterPro" id="IPR011006">
    <property type="entry name" value="CheY-like_superfamily"/>
</dbReference>
<dbReference type="PROSITE" id="PS50110">
    <property type="entry name" value="RESPONSE_REGULATORY"/>
    <property type="match status" value="1"/>
</dbReference>
<name>A0A6B0VI00_9EURY</name>
<dbReference type="Proteomes" id="UP000434101">
    <property type="component" value="Unassembled WGS sequence"/>
</dbReference>
<evidence type="ECO:0000313" key="3">
    <source>
        <dbReference type="EMBL" id="MXV61134.1"/>
    </source>
</evidence>
<dbReference type="PANTHER" id="PTHR44520">
    <property type="entry name" value="RESPONSE REGULATOR RCP1-RELATED"/>
    <property type="match status" value="1"/>
</dbReference>
<organism evidence="3 4">
    <name type="scientific">Natronorubrum halalkaliphilum</name>
    <dbReference type="NCBI Taxonomy" id="2691917"/>
    <lineage>
        <taxon>Archaea</taxon>
        <taxon>Methanobacteriati</taxon>
        <taxon>Methanobacteriota</taxon>
        <taxon>Stenosarchaea group</taxon>
        <taxon>Halobacteria</taxon>
        <taxon>Halobacteriales</taxon>
        <taxon>Natrialbaceae</taxon>
        <taxon>Natronorubrum</taxon>
    </lineage>
</organism>
<proteinExistence type="predicted"/>
<reference evidence="3 4" key="1">
    <citation type="submission" date="2020-01" db="EMBL/GenBank/DDBJ databases">
        <title>Natronorubrum sp. JWXQ-INN 674 isolated from Inner Mongolia Autonomous Region of China.</title>
        <authorList>
            <person name="Xue Q."/>
        </authorList>
    </citation>
    <scope>NUCLEOTIDE SEQUENCE [LARGE SCALE GENOMIC DNA]</scope>
    <source>
        <strain evidence="3 4">JWXQ-INN-674</strain>
    </source>
</reference>
<evidence type="ECO:0000259" key="2">
    <source>
        <dbReference type="PROSITE" id="PS50110"/>
    </source>
</evidence>
<dbReference type="AlphaFoldDB" id="A0A6B0VI00"/>
<keyword evidence="4" id="KW-1185">Reference proteome</keyword>
<gene>
    <name evidence="3" type="ORF">GS429_03480</name>
</gene>
<dbReference type="Gene3D" id="3.40.50.2300">
    <property type="match status" value="1"/>
</dbReference>
<sequence length="149" mass="16445">MIDSCTTEPVQILLVEDNPGDVRLIQEAFRDATVEATFHTVRDGDAALEFLREQQSERASTLDLMLLDLNLPRTGGFEVLETIESDPDLTAPPVLVLTSSRSRDDIARSYDLSANAYLTKPSDPDEFAELGRAVEAFWFNEATLPPASS</sequence>
<accession>A0A6B0VI00</accession>
<comment type="caution">
    <text evidence="3">The sequence shown here is derived from an EMBL/GenBank/DDBJ whole genome shotgun (WGS) entry which is preliminary data.</text>
</comment>
<evidence type="ECO:0000313" key="4">
    <source>
        <dbReference type="Proteomes" id="UP000434101"/>
    </source>
</evidence>
<evidence type="ECO:0000256" key="1">
    <source>
        <dbReference type="PROSITE-ProRule" id="PRU00169"/>
    </source>
</evidence>
<dbReference type="EMBL" id="WUYX01000015">
    <property type="protein sequence ID" value="MXV61134.1"/>
    <property type="molecule type" value="Genomic_DNA"/>
</dbReference>
<dbReference type="Pfam" id="PF00072">
    <property type="entry name" value="Response_reg"/>
    <property type="match status" value="1"/>
</dbReference>
<dbReference type="GO" id="GO:0000160">
    <property type="term" value="P:phosphorelay signal transduction system"/>
    <property type="evidence" value="ECO:0007669"/>
    <property type="project" value="InterPro"/>
</dbReference>
<dbReference type="SUPFAM" id="SSF52172">
    <property type="entry name" value="CheY-like"/>
    <property type="match status" value="1"/>
</dbReference>
<dbReference type="InterPro" id="IPR001789">
    <property type="entry name" value="Sig_transdc_resp-reg_receiver"/>
</dbReference>
<feature type="domain" description="Response regulatory" evidence="2">
    <location>
        <begin position="11"/>
        <end position="135"/>
    </location>
</feature>
<feature type="modified residue" description="4-aspartylphosphate" evidence="1">
    <location>
        <position position="68"/>
    </location>
</feature>
<dbReference type="CDD" id="cd17557">
    <property type="entry name" value="REC_Rcp-like"/>
    <property type="match status" value="1"/>
</dbReference>
<dbReference type="InterPro" id="IPR052893">
    <property type="entry name" value="TCS_response_regulator"/>
</dbReference>
<dbReference type="PANTHER" id="PTHR44520:SF2">
    <property type="entry name" value="RESPONSE REGULATOR RCP1"/>
    <property type="match status" value="1"/>
</dbReference>
<keyword evidence="1" id="KW-0597">Phosphoprotein</keyword>
<dbReference type="RefSeq" id="WP_328821221.1">
    <property type="nucleotide sequence ID" value="NZ_WUYX01000015.1"/>
</dbReference>
<dbReference type="SMART" id="SM00448">
    <property type="entry name" value="REC"/>
    <property type="match status" value="1"/>
</dbReference>
<protein>
    <submittedName>
        <fullName evidence="3">Response regulator</fullName>
    </submittedName>
</protein>